<feature type="region of interest" description="Disordered" evidence="1">
    <location>
        <begin position="72"/>
        <end position="114"/>
    </location>
</feature>
<reference evidence="2 3" key="1">
    <citation type="submission" date="2018-10" db="EMBL/GenBank/DDBJ databases">
        <title>Pseudomonas sp. GL14 genome.</title>
        <authorList>
            <person name="Peng J."/>
            <person name="Liu Z.-P."/>
        </authorList>
    </citation>
    <scope>NUCLEOTIDE SEQUENCE [LARGE SCALE GENOMIC DNA]</scope>
    <source>
        <strain evidence="2 3">GL14</strain>
    </source>
</reference>
<dbReference type="EMBL" id="RFFL01000005">
    <property type="protein sequence ID" value="RMI01396.1"/>
    <property type="molecule type" value="Genomic_DNA"/>
</dbReference>
<keyword evidence="3" id="KW-1185">Reference proteome</keyword>
<proteinExistence type="predicted"/>
<dbReference type="Proteomes" id="UP000269134">
    <property type="component" value="Unassembled WGS sequence"/>
</dbReference>
<accession>A0ABX9V664</accession>
<evidence type="ECO:0000256" key="1">
    <source>
        <dbReference type="SAM" id="MobiDB-lite"/>
    </source>
</evidence>
<evidence type="ECO:0000313" key="3">
    <source>
        <dbReference type="Proteomes" id="UP000269134"/>
    </source>
</evidence>
<comment type="caution">
    <text evidence="2">The sequence shown here is derived from an EMBL/GenBank/DDBJ whole genome shotgun (WGS) entry which is preliminary data.</text>
</comment>
<name>A0ABX9V664_9GAMM</name>
<protein>
    <submittedName>
        <fullName evidence="2">Uncharacterized protein</fullName>
    </submittedName>
</protein>
<organism evidence="2 3">
    <name type="scientific">Stutzerimonas nitrititolerans</name>
    <dbReference type="NCBI Taxonomy" id="2482751"/>
    <lineage>
        <taxon>Bacteria</taxon>
        <taxon>Pseudomonadati</taxon>
        <taxon>Pseudomonadota</taxon>
        <taxon>Gammaproteobacteria</taxon>
        <taxon>Pseudomonadales</taxon>
        <taxon>Pseudomonadaceae</taxon>
        <taxon>Stutzerimonas</taxon>
    </lineage>
</organism>
<evidence type="ECO:0000313" key="2">
    <source>
        <dbReference type="EMBL" id="RMI01396.1"/>
    </source>
</evidence>
<gene>
    <name evidence="2" type="ORF">EA795_07500</name>
</gene>
<sequence>MATFAAQPFGPGLFLRDTAFLVVYLEPPNFTPRALPRAKTGAVAAAYGTATDPISLQRNGHRCTRPEVIQTTASRRRAPRTQRSATSAGRRGASFKASKVMMNDMPASTRNGQR</sequence>